<gene>
    <name evidence="10" type="primary">pksJ_2</name>
    <name evidence="9" type="ORF">Lgra_1354</name>
    <name evidence="10" type="ORF">NCTC12388_03278</name>
</gene>
<dbReference type="PROSITE" id="PS00012">
    <property type="entry name" value="PHOSPHOPANTETHEINE"/>
    <property type="match status" value="1"/>
</dbReference>
<dbReference type="EMBL" id="UGOB01000001">
    <property type="protein sequence ID" value="STX46512.1"/>
    <property type="molecule type" value="Genomic_DNA"/>
</dbReference>
<dbReference type="InterPro" id="IPR010071">
    <property type="entry name" value="AA_adenyl_dom"/>
</dbReference>
<dbReference type="Pfam" id="PF08659">
    <property type="entry name" value="KR"/>
    <property type="match status" value="1"/>
</dbReference>
<dbReference type="Gene3D" id="3.40.47.10">
    <property type="match status" value="1"/>
</dbReference>
<dbReference type="InterPro" id="IPR018201">
    <property type="entry name" value="Ketoacyl_synth_AS"/>
</dbReference>
<dbReference type="NCBIfam" id="TIGR01733">
    <property type="entry name" value="AA-adenyl-dom"/>
    <property type="match status" value="1"/>
</dbReference>
<dbReference type="SUPFAM" id="SSF47336">
    <property type="entry name" value="ACP-like"/>
    <property type="match status" value="2"/>
</dbReference>
<feature type="domain" description="Carrier" evidence="7">
    <location>
        <begin position="2020"/>
        <end position="2095"/>
    </location>
</feature>
<reference evidence="9 11" key="1">
    <citation type="submission" date="2015-11" db="EMBL/GenBank/DDBJ databases">
        <title>Genomic analysis of 38 Legionella species identifies large and diverse effector repertoires.</title>
        <authorList>
            <person name="Burstein D."/>
            <person name="Amaro F."/>
            <person name="Zusman T."/>
            <person name="Lifshitz Z."/>
            <person name="Cohen O."/>
            <person name="Gilbert J.A."/>
            <person name="Pupko T."/>
            <person name="Shuman H.A."/>
            <person name="Segal G."/>
        </authorList>
    </citation>
    <scope>NUCLEOTIDE SEQUENCE [LARGE SCALE GENOMIC DNA]</scope>
    <source>
        <strain evidence="9 11">Lyon 8420412</strain>
    </source>
</reference>
<dbReference type="PANTHER" id="PTHR43775:SF51">
    <property type="entry name" value="INACTIVE PHENOLPHTHIOCEROL SYNTHESIS POLYKETIDE SYNTHASE TYPE I PKS1-RELATED"/>
    <property type="match status" value="1"/>
</dbReference>
<reference evidence="10 12" key="2">
    <citation type="submission" date="2018-06" db="EMBL/GenBank/DDBJ databases">
        <authorList>
            <consortium name="Pathogen Informatics"/>
            <person name="Doyle S."/>
        </authorList>
    </citation>
    <scope>NUCLEOTIDE SEQUENCE [LARGE SCALE GENOMIC DNA]</scope>
    <source>
        <strain evidence="10 12">NCTC12388</strain>
    </source>
</reference>
<dbReference type="Gene3D" id="3.40.50.720">
    <property type="entry name" value="NAD(P)-binding Rossmann-like Domain"/>
    <property type="match status" value="1"/>
</dbReference>
<evidence type="ECO:0000256" key="6">
    <source>
        <dbReference type="ARBA" id="ARBA00022679"/>
    </source>
</evidence>
<dbReference type="InterPro" id="IPR016039">
    <property type="entry name" value="Thiolase-like"/>
</dbReference>
<keyword evidence="4" id="KW-0596">Phosphopantetheine</keyword>
<organism evidence="10 12">
    <name type="scientific">Legionella gratiana</name>
    <dbReference type="NCBI Taxonomy" id="45066"/>
    <lineage>
        <taxon>Bacteria</taxon>
        <taxon>Pseudomonadati</taxon>
        <taxon>Pseudomonadota</taxon>
        <taxon>Gammaproteobacteria</taxon>
        <taxon>Legionellales</taxon>
        <taxon>Legionellaceae</taxon>
        <taxon>Legionella</taxon>
    </lineage>
</organism>
<dbReference type="Gene3D" id="3.40.50.1820">
    <property type="entry name" value="alpha/beta hydrolase"/>
    <property type="match status" value="1"/>
</dbReference>
<dbReference type="InterPro" id="IPR036736">
    <property type="entry name" value="ACP-like_sf"/>
</dbReference>
<dbReference type="InterPro" id="IPR020841">
    <property type="entry name" value="PKS_Beta-ketoAc_synthase_dom"/>
</dbReference>
<evidence type="ECO:0000256" key="1">
    <source>
        <dbReference type="ARBA" id="ARBA00001957"/>
    </source>
</evidence>
<evidence type="ECO:0000313" key="9">
    <source>
        <dbReference type="EMBL" id="KTD11896.1"/>
    </source>
</evidence>
<dbReference type="Gene3D" id="3.40.366.10">
    <property type="entry name" value="Malonyl-Coenzyme A Acyl Carrier Protein, domain 2"/>
    <property type="match status" value="1"/>
</dbReference>
<name>A0A378JFE5_9GAMM</name>
<dbReference type="SMART" id="SM00827">
    <property type="entry name" value="PKS_AT"/>
    <property type="match status" value="1"/>
</dbReference>
<comment type="cofactor">
    <cofactor evidence="1">
        <name>pantetheine 4'-phosphate</name>
        <dbReference type="ChEBI" id="CHEBI:47942"/>
    </cofactor>
</comment>
<dbReference type="InterPro" id="IPR032821">
    <property type="entry name" value="PKS_assoc"/>
</dbReference>
<dbReference type="PANTHER" id="PTHR43775">
    <property type="entry name" value="FATTY ACID SYNTHASE"/>
    <property type="match status" value="1"/>
</dbReference>
<keyword evidence="5" id="KW-0597">Phosphoprotein</keyword>
<evidence type="ECO:0000256" key="2">
    <source>
        <dbReference type="ARBA" id="ARBA00005194"/>
    </source>
</evidence>
<dbReference type="PROSITE" id="PS00606">
    <property type="entry name" value="KS3_1"/>
    <property type="match status" value="1"/>
</dbReference>
<dbReference type="Pfam" id="PF02801">
    <property type="entry name" value="Ketoacyl-synt_C"/>
    <property type="match status" value="1"/>
</dbReference>
<dbReference type="InterPro" id="IPR014031">
    <property type="entry name" value="Ketoacyl_synth_C"/>
</dbReference>
<dbReference type="Gene3D" id="3.30.300.30">
    <property type="match status" value="1"/>
</dbReference>
<sequence>MKQYESTYARNVVELFEECVQNSSNNSALIDENVQYTYKELNEKANQLAHCLISKKVEKGSFVAILLDPGAEYIIFILAIIKIGAVYLPLDSQAPKTRLKEIISDANPSLIITNDTYQRYLTEANKHVALTKQLHLESISCSKENLNIFILPESAIYMIYTSGSTGRPKGVIIPHQAVVNLTKVENYARVQEHERVAQFNNLAFDACTFEIWSAFLNGAALCIIPTRSRKNHTELKHCLKDNKINHILLPTGLFHQLIKSAIKVLDSVNSIVFGGEQINLALLKEFINYRKNLEIPTQLINGYGPSEATTVACRKTIDINRLESDEELSSIGNKFCNVETYVLDEHLNLVREGELHLSGVLLALGYHNCPEQNAEKFIKNPFCSKPPYEKLYKTGDLVKILPSGDLLYTGRVDDQVKIGGFRIHLNEIEQRLMKHPNISLAAVVVELGGEHHKMLTAYIVFSTEEEITHADAIRSFLAQELPPYMLPSKYVMVDELPLTRIGKIDKKSLDSIPHTDLSFHIDTSSSNDIEEKIKNIWKYLLNRPNIETHKNLFDLGANSLFITEACTLINKELQSDLQISDLLTYPTIHKLSQYLLGDVEAHEMRKKYSGLPLNIAIVGMSCRFPGANSVHEFWDNLCQGKDCLTRFNENDSQSTSSDHSNYVPVKGILSDIQSFDASFFGFNPTDASITDPQQRIFLECAWEALEHAAIAPSKLKSTVISVFAGMTDSTYLHENLLKNQWFCNEHDTFQQRIATSMCMLSTQSSYRLNLKGKSVNINTACSTGLVTVDQACQDLILFHSDIALAGTSSITVPQNKGYMYQNGSIVSPDGYCRPFSKQANGTVFSNGVGVVVLKRLEDAIKDNDTIYAVIKGSGVNNDGADKLGFTAPSFSGQMECIRDALMQAQISSENVSFLEAHGTATALGDVIEINALNTVYREQTDKKQFCVLGSVKANIGHTDVTAGIAGLIKTALCLYHKKIPPLIHFDEANPDLSLDESPFYINTDLMNWKQNPSKRFAGVSSFGIGGTNIHMILSEHNRHQFDHNVPPKREELILLSAKTEAALKQHVHQFSDYLQSNCFAEEQLANIAYTLQTGREDFQYRQFAVGSDPKSIIKELKKSPIFFYDEDTHHEIVFMFSGQGTQYHHMAMDLFEKSPFFRKLIQQGVSCAATYLNCDLLAIICTPQEEQLTHTEYTQPSLFIIEYALARLLIEIGIKPELLIGHSIGEYVAACIAGVFSYEDAIALVCERGLLMAKTAQGAMITLECSEDECIAYQEIAHIDLALHNATHHYVFSGTLEAIQNLEDHLASINKPYQKLRVSHAFHSRLMDSIEKPFKDIFANIILSPPKLPIVSNVTGSWLSATDAMSPDYWYKHLRHSVQFYKGIDLLLHDKHPFFLEIGLGQSLCNLVKEISAGKANVVHTLPNHHQCSSDLHQLLLALGHLWTKGVAINLKPIEAYQSKQHISLPTYPFQKQRYWIDANQSHQQLVQGKPCMYQQTWSRYAAYTQAISLSLSSLKEYNWIIFKDESKLGDHFISLFMKHKIQPMVVTLRTHYKEQNKLNYEINPNQKKDYLNFVQSIKKNNKTPVVLHCSSYTNQNNQHPSTKEIDTQLTRGLYSLFYLAQSCVEELGTNKPIKIAVITQGAQQIIGSEITNPLNATLIGACRVMMQEHNCLTFKLFDLNIQENPHNNSKLLHKIIDICMNSQWNEESLMIPLRNGYQWNLMYGEIKQSQSRVNRLKDRGVYLVTGGLGGIALSFCEAIANTVHQPTFILLSRSLFPPEHEWKNIFERKNNAYDEKIKQIRTLQQLGATIVFYQVDINQLDQLESVIHQCITRFTHINGLIHTAGVSSPNLMIDKAKEEINQVLQPKINGTYNLIYTLQKQQLDFVVLTSSLAALLGGFQYMDYCAANSGLDSFVASNLFSFSSFVVSINWNTWSDVGLAAKAAAQGVSHFIGRGNDISSSDGKKIFLEILQGVESQVAVSNIDINSYTKSTDTQHETFLQPNPIVARQHIPIKTQYAAPTNETESKLVQLWQNMLGIDSIGIYDDFFALGGHSLRALNLIEKINREFHCTLPATQLYRTATIKHLSLVINDGSDMTKDHILVPLKKVLQKPPYLFLCHPIIGLPYCFNPLISQSDLPLSIYGVQDPSIDANQMLYDNLLDMANDYFLAIKKIQPTGPYFLMGYSFGGTVFYEVAHLMRQEGQEVKLLALIDSWAIDSQLHQDEHYFKNMLQRIDEKPSKQLIDLAWEREKLLRNHSITEMNQKIILFKASQLNDEYKAIDHEDNGWSNYSKETIICHKINGNHDTIIDRDNSKQILALIKSELINLGINNEIL</sequence>
<evidence type="ECO:0000313" key="11">
    <source>
        <dbReference type="Proteomes" id="UP000054691"/>
    </source>
</evidence>
<dbReference type="Proteomes" id="UP000054691">
    <property type="component" value="Unassembled WGS sequence"/>
</dbReference>
<comment type="similarity">
    <text evidence="3">Belongs to the short-chain dehydrogenases/reductases (SDR) family.</text>
</comment>
<evidence type="ECO:0000259" key="8">
    <source>
        <dbReference type="PROSITE" id="PS52004"/>
    </source>
</evidence>
<dbReference type="Proteomes" id="UP000254476">
    <property type="component" value="Unassembled WGS sequence"/>
</dbReference>
<evidence type="ECO:0000259" key="7">
    <source>
        <dbReference type="PROSITE" id="PS50075"/>
    </source>
</evidence>
<evidence type="ECO:0000256" key="4">
    <source>
        <dbReference type="ARBA" id="ARBA00022450"/>
    </source>
</evidence>
<dbReference type="Gene3D" id="2.30.38.10">
    <property type="entry name" value="Luciferase, Domain 3"/>
    <property type="match status" value="1"/>
</dbReference>
<dbReference type="InterPro" id="IPR001227">
    <property type="entry name" value="Ac_transferase_dom_sf"/>
</dbReference>
<dbReference type="CDD" id="cd08953">
    <property type="entry name" value="KR_2_SDR_x"/>
    <property type="match status" value="1"/>
</dbReference>
<dbReference type="Gene3D" id="3.40.50.980">
    <property type="match status" value="2"/>
</dbReference>
<dbReference type="PROSITE" id="PS52004">
    <property type="entry name" value="KS3_2"/>
    <property type="match status" value="1"/>
</dbReference>
<dbReference type="GO" id="GO:0004312">
    <property type="term" value="F:fatty acid synthase activity"/>
    <property type="evidence" value="ECO:0007669"/>
    <property type="project" value="TreeGrafter"/>
</dbReference>
<dbReference type="InterPro" id="IPR014030">
    <property type="entry name" value="Ketoacyl_synth_N"/>
</dbReference>
<dbReference type="PROSITE" id="PS00455">
    <property type="entry name" value="AMP_BINDING"/>
    <property type="match status" value="1"/>
</dbReference>
<dbReference type="CDD" id="cd00833">
    <property type="entry name" value="PKS"/>
    <property type="match status" value="1"/>
</dbReference>
<dbReference type="CDD" id="cd05930">
    <property type="entry name" value="A_NRPS"/>
    <property type="match status" value="1"/>
</dbReference>
<keyword evidence="6" id="KW-0808">Transferase</keyword>
<dbReference type="InterPro" id="IPR049490">
    <property type="entry name" value="C883_1060-like_KR_N"/>
</dbReference>
<dbReference type="EMBL" id="LNYE01000020">
    <property type="protein sequence ID" value="KTD11896.1"/>
    <property type="molecule type" value="Genomic_DNA"/>
</dbReference>
<dbReference type="InterPro" id="IPR016035">
    <property type="entry name" value="Acyl_Trfase/lysoPLipase"/>
</dbReference>
<dbReference type="InterPro" id="IPR000873">
    <property type="entry name" value="AMP-dep_synth/lig_dom"/>
</dbReference>
<dbReference type="FunFam" id="3.40.50.980:FF:000001">
    <property type="entry name" value="Non-ribosomal peptide synthetase"/>
    <property type="match status" value="1"/>
</dbReference>
<dbReference type="InterPro" id="IPR045851">
    <property type="entry name" value="AMP-bd_C_sf"/>
</dbReference>
<dbReference type="InterPro" id="IPR050091">
    <property type="entry name" value="PKS_NRPS_Biosynth_Enz"/>
</dbReference>
<dbReference type="Pfam" id="PF00698">
    <property type="entry name" value="Acyl_transf_1"/>
    <property type="match status" value="1"/>
</dbReference>
<dbReference type="SUPFAM" id="SSF53474">
    <property type="entry name" value="alpha/beta-Hydrolases"/>
    <property type="match status" value="1"/>
</dbReference>
<comment type="pathway">
    <text evidence="2">Lipid metabolism; fatty acid biosynthesis.</text>
</comment>
<dbReference type="Pfam" id="PF21394">
    <property type="entry name" value="Beta-ketacyl_N"/>
    <property type="match status" value="1"/>
</dbReference>
<dbReference type="RefSeq" id="WP_058498498.1">
    <property type="nucleotide sequence ID" value="NZ_CAAAHW010000010.1"/>
</dbReference>
<dbReference type="STRING" id="45066.Lgra_1354"/>
<dbReference type="Pfam" id="PF00501">
    <property type="entry name" value="AMP-binding"/>
    <property type="match status" value="1"/>
</dbReference>
<dbReference type="FunFam" id="1.10.1200.10:FF:000005">
    <property type="entry name" value="Nonribosomal peptide synthetase 1"/>
    <property type="match status" value="1"/>
</dbReference>
<dbReference type="GO" id="GO:0004315">
    <property type="term" value="F:3-oxoacyl-[acyl-carrier-protein] synthase activity"/>
    <property type="evidence" value="ECO:0007669"/>
    <property type="project" value="InterPro"/>
</dbReference>
<dbReference type="Pfam" id="PF00109">
    <property type="entry name" value="ketoacyl-synt"/>
    <property type="match status" value="1"/>
</dbReference>
<feature type="domain" description="Ketosynthase family 3 (KS3)" evidence="8">
    <location>
        <begin position="612"/>
        <end position="1035"/>
    </location>
</feature>
<dbReference type="InterPro" id="IPR029058">
    <property type="entry name" value="AB_hydrolase_fold"/>
</dbReference>
<dbReference type="Pfam" id="PF00975">
    <property type="entry name" value="Thioesterase"/>
    <property type="match status" value="1"/>
</dbReference>
<dbReference type="OrthoDB" id="9778690at2"/>
<accession>A0A378JFE5</accession>
<evidence type="ECO:0000256" key="3">
    <source>
        <dbReference type="ARBA" id="ARBA00006484"/>
    </source>
</evidence>
<dbReference type="Pfam" id="PF16197">
    <property type="entry name" value="KAsynt_C_assoc"/>
    <property type="match status" value="1"/>
</dbReference>
<dbReference type="UniPathway" id="UPA00094"/>
<feature type="domain" description="Carrier" evidence="7">
    <location>
        <begin position="524"/>
        <end position="599"/>
    </location>
</feature>
<dbReference type="InterPro" id="IPR006162">
    <property type="entry name" value="Ppantetheine_attach_site"/>
</dbReference>
<dbReference type="SUPFAM" id="SSF51735">
    <property type="entry name" value="NAD(P)-binding Rossmann-fold domains"/>
    <property type="match status" value="2"/>
</dbReference>
<dbReference type="GO" id="GO:0006633">
    <property type="term" value="P:fatty acid biosynthetic process"/>
    <property type="evidence" value="ECO:0007669"/>
    <property type="project" value="UniProtKB-UniPathway"/>
</dbReference>
<dbReference type="SUPFAM" id="SSF53901">
    <property type="entry name" value="Thiolase-like"/>
    <property type="match status" value="1"/>
</dbReference>
<dbReference type="Pfam" id="PF13193">
    <property type="entry name" value="AMP-binding_C"/>
    <property type="match status" value="1"/>
</dbReference>
<evidence type="ECO:0000313" key="12">
    <source>
        <dbReference type="Proteomes" id="UP000254476"/>
    </source>
</evidence>
<dbReference type="InterPro" id="IPR013968">
    <property type="entry name" value="PKS_KR"/>
</dbReference>
<dbReference type="InterPro" id="IPR057326">
    <property type="entry name" value="KR_dom"/>
</dbReference>
<keyword evidence="11" id="KW-1185">Reference proteome</keyword>
<dbReference type="InterPro" id="IPR025110">
    <property type="entry name" value="AMP-bd_C"/>
</dbReference>
<dbReference type="InterPro" id="IPR001031">
    <property type="entry name" value="Thioesterase"/>
</dbReference>
<dbReference type="SUPFAM" id="SSF56801">
    <property type="entry name" value="Acetyl-CoA synthetase-like"/>
    <property type="match status" value="1"/>
</dbReference>
<dbReference type="Gene3D" id="1.10.1200.10">
    <property type="entry name" value="ACP-like"/>
    <property type="match status" value="1"/>
</dbReference>
<dbReference type="Gene3D" id="3.30.70.3290">
    <property type="match status" value="1"/>
</dbReference>
<dbReference type="InterPro" id="IPR009081">
    <property type="entry name" value="PP-bd_ACP"/>
</dbReference>
<dbReference type="SUPFAM" id="SSF52151">
    <property type="entry name" value="FabD/lysophospholipase-like"/>
    <property type="match status" value="1"/>
</dbReference>
<evidence type="ECO:0000313" key="10">
    <source>
        <dbReference type="EMBL" id="STX46512.1"/>
    </source>
</evidence>
<dbReference type="SMART" id="SM00825">
    <property type="entry name" value="PKS_KS"/>
    <property type="match status" value="1"/>
</dbReference>
<dbReference type="PROSITE" id="PS50075">
    <property type="entry name" value="CARRIER"/>
    <property type="match status" value="2"/>
</dbReference>
<dbReference type="InterPro" id="IPR036291">
    <property type="entry name" value="NAD(P)-bd_dom_sf"/>
</dbReference>
<dbReference type="InterPro" id="IPR014043">
    <property type="entry name" value="Acyl_transferase_dom"/>
</dbReference>
<evidence type="ECO:0000256" key="5">
    <source>
        <dbReference type="ARBA" id="ARBA00022553"/>
    </source>
</evidence>
<dbReference type="SMART" id="SM00822">
    <property type="entry name" value="PKS_KR"/>
    <property type="match status" value="1"/>
</dbReference>
<dbReference type="Pfam" id="PF00550">
    <property type="entry name" value="PP-binding"/>
    <property type="match status" value="2"/>
</dbReference>
<proteinExistence type="inferred from homology"/>
<dbReference type="InterPro" id="IPR020845">
    <property type="entry name" value="AMP-binding_CS"/>
</dbReference>
<protein>
    <submittedName>
        <fullName evidence="10">Polyketide synthase module</fullName>
    </submittedName>
</protein>